<feature type="domain" description="UspA" evidence="4">
    <location>
        <begin position="2"/>
        <end position="131"/>
    </location>
</feature>
<dbReference type="EMBL" id="QFOH01000010">
    <property type="protein sequence ID" value="PZP24256.1"/>
    <property type="molecule type" value="Genomic_DNA"/>
</dbReference>
<keyword evidence="3" id="KW-0067">ATP-binding</keyword>
<dbReference type="CDD" id="cd00293">
    <property type="entry name" value="USP-like"/>
    <property type="match status" value="1"/>
</dbReference>
<evidence type="ECO:0000313" key="5">
    <source>
        <dbReference type="EMBL" id="PZP24256.1"/>
    </source>
</evidence>
<dbReference type="RefSeq" id="WP_273231460.1">
    <property type="nucleotide sequence ID" value="NZ_DALYZG010000005.1"/>
</dbReference>
<dbReference type="SUPFAM" id="SSF52402">
    <property type="entry name" value="Adenine nucleotide alpha hydrolases-like"/>
    <property type="match status" value="2"/>
</dbReference>
<accession>A0A2W5EVZ1</accession>
<dbReference type="Proteomes" id="UP000249198">
    <property type="component" value="Unassembled WGS sequence"/>
</dbReference>
<keyword evidence="2" id="KW-0547">Nucleotide-binding</keyword>
<proteinExistence type="inferred from homology"/>
<evidence type="ECO:0000313" key="6">
    <source>
        <dbReference type="Proteomes" id="UP000249198"/>
    </source>
</evidence>
<gene>
    <name evidence="5" type="ORF">DI599_09595</name>
</gene>
<dbReference type="PRINTS" id="PR01438">
    <property type="entry name" value="UNVRSLSTRESS"/>
</dbReference>
<reference evidence="5 6" key="1">
    <citation type="submission" date="2017-08" db="EMBL/GenBank/DDBJ databases">
        <title>Infants hospitalized years apart are colonized by the same room-sourced microbial strains.</title>
        <authorList>
            <person name="Brooks B."/>
            <person name="Olm M.R."/>
            <person name="Firek B.A."/>
            <person name="Baker R."/>
            <person name="Thomas B.C."/>
            <person name="Morowitz M.J."/>
            <person name="Banfield J.F."/>
        </authorList>
    </citation>
    <scope>NUCLEOTIDE SEQUENCE [LARGE SCALE GENOMIC DNA]</scope>
    <source>
        <strain evidence="5">S2_009_000_R2_77</strain>
    </source>
</reference>
<evidence type="ECO:0000259" key="4">
    <source>
        <dbReference type="Pfam" id="PF00582"/>
    </source>
</evidence>
<dbReference type="Gene3D" id="3.40.50.12370">
    <property type="match status" value="1"/>
</dbReference>
<dbReference type="AlphaFoldDB" id="A0A2W5EVZ1"/>
<comment type="caution">
    <text evidence="5">The sequence shown here is derived from an EMBL/GenBank/DDBJ whole genome shotgun (WGS) entry which is preliminary data.</text>
</comment>
<evidence type="ECO:0000256" key="3">
    <source>
        <dbReference type="ARBA" id="ARBA00022840"/>
    </source>
</evidence>
<dbReference type="InterPro" id="IPR006015">
    <property type="entry name" value="Universal_stress_UspA"/>
</dbReference>
<organism evidence="5 6">
    <name type="scientific">Pseudomonas kuykendallii</name>
    <dbReference type="NCBI Taxonomy" id="1007099"/>
    <lineage>
        <taxon>Bacteria</taxon>
        <taxon>Pseudomonadati</taxon>
        <taxon>Pseudomonadota</taxon>
        <taxon>Gammaproteobacteria</taxon>
        <taxon>Pseudomonadales</taxon>
        <taxon>Pseudomonadaceae</taxon>
        <taxon>Pseudomonas</taxon>
    </lineage>
</organism>
<name>A0A2W5EVZ1_9PSED</name>
<dbReference type="GO" id="GO:0005524">
    <property type="term" value="F:ATP binding"/>
    <property type="evidence" value="ECO:0007669"/>
    <property type="project" value="UniProtKB-KW"/>
</dbReference>
<evidence type="ECO:0000256" key="2">
    <source>
        <dbReference type="ARBA" id="ARBA00022741"/>
    </source>
</evidence>
<protein>
    <submittedName>
        <fullName evidence="5">Universal stress protein</fullName>
    </submittedName>
</protein>
<sequence>MDRLVVATDLSSRSDRALLRAAQLAGRFGCEWTILHVVDDDVPSVLVERVVSQVNDLLLAKAEKLADVAGQWPRVMVASGNVEETIIEVARGLSAEVLLVGTHRRLALRQLFLGSTSERVIRSSPIPVLRVGSANAPYERLLLALDLSPRSADVLRTTRALGLLEALHPMVLHAFVPGEGAEAQARLALRQFFRGQHVEFDDYQLLVAGEEPLAIVGRLPLEVQPQLLAIGTPGRETSDNHMHGSVAVELLRGLDCDILCVPPRS</sequence>
<comment type="similarity">
    <text evidence="1">Belongs to the universal stress protein A family.</text>
</comment>
<evidence type="ECO:0000256" key="1">
    <source>
        <dbReference type="ARBA" id="ARBA00008791"/>
    </source>
</evidence>
<dbReference type="PANTHER" id="PTHR46268">
    <property type="entry name" value="STRESS RESPONSE PROTEIN NHAX"/>
    <property type="match status" value="1"/>
</dbReference>
<dbReference type="PANTHER" id="PTHR46268:SF27">
    <property type="entry name" value="UNIVERSAL STRESS PROTEIN RV2623"/>
    <property type="match status" value="1"/>
</dbReference>
<dbReference type="Pfam" id="PF00582">
    <property type="entry name" value="Usp"/>
    <property type="match status" value="1"/>
</dbReference>
<dbReference type="InterPro" id="IPR006016">
    <property type="entry name" value="UspA"/>
</dbReference>